<dbReference type="CDD" id="cd01949">
    <property type="entry name" value="GGDEF"/>
    <property type="match status" value="1"/>
</dbReference>
<dbReference type="Gene3D" id="3.30.450.40">
    <property type="match status" value="2"/>
</dbReference>
<dbReference type="Pfam" id="PF00990">
    <property type="entry name" value="GGDEF"/>
    <property type="match status" value="1"/>
</dbReference>
<dbReference type="Pfam" id="PF00563">
    <property type="entry name" value="EAL"/>
    <property type="match status" value="1"/>
</dbReference>
<dbReference type="EMBL" id="CP005986">
    <property type="protein sequence ID" value="AIA54172.1"/>
    <property type="molecule type" value="Genomic_DNA"/>
</dbReference>
<evidence type="ECO:0000259" key="3">
    <source>
        <dbReference type="PROSITE" id="PS50883"/>
    </source>
</evidence>
<dbReference type="SMART" id="SM00267">
    <property type="entry name" value="GGDEF"/>
    <property type="match status" value="1"/>
</dbReference>
<dbReference type="InterPro" id="IPR043128">
    <property type="entry name" value="Rev_trsase/Diguanyl_cyclase"/>
</dbReference>
<dbReference type="PROSITE" id="PS50887">
    <property type="entry name" value="GGDEF"/>
    <property type="match status" value="1"/>
</dbReference>
<dbReference type="InterPro" id="IPR035919">
    <property type="entry name" value="EAL_sf"/>
</dbReference>
<dbReference type="Gene3D" id="3.30.70.270">
    <property type="match status" value="1"/>
</dbReference>
<dbReference type="Gene3D" id="3.20.20.450">
    <property type="entry name" value="EAL domain"/>
    <property type="match status" value="1"/>
</dbReference>
<dbReference type="InterPro" id="IPR012292">
    <property type="entry name" value="Globin/Proto"/>
</dbReference>
<dbReference type="eggNOG" id="COG5001">
    <property type="taxonomic scope" value="Bacteria"/>
</dbReference>
<proteinExistence type="predicted"/>
<dbReference type="SUPFAM" id="SSF141868">
    <property type="entry name" value="EAL domain-like"/>
    <property type="match status" value="1"/>
</dbReference>
<evidence type="ECO:0000313" key="6">
    <source>
        <dbReference type="Proteomes" id="UP000005522"/>
    </source>
</evidence>
<feature type="domain" description="EAL" evidence="3">
    <location>
        <begin position="686"/>
        <end position="937"/>
    </location>
</feature>
<dbReference type="InterPro" id="IPR029787">
    <property type="entry name" value="Nucleotide_cyclase"/>
</dbReference>
<sequence length="1043" mass="115798">MKSTSSGSLSGADEVSAGRDRPALISPLDRFEDLVETAIVHAVDDFYVHARQHSLIGPFLQRLGDDGLERLIRAQREHAWMILSVLPDAERDARARKAGRRHALFGVVPEYVIEATALYATALLKALDPLLQRDGNLRDLLLQRLGQDLSAQLAGMDEARGVETEVTEKIDLLLVAELPVTQLAQSILDELLIIPGLAAAWLGEPDGRGGLRILASIGAGMSSYLEVGEIRIDGGETARGPAGRAWHLAQPVIVDDIHTYPHFGPWREAANARGWRSTASIPILLGERIQAILGLYSTLPGFFSNPQRQRLLQHLAVMLGIALRRLEQHRHLEQVHGLYRAFLAEGDVLIRARSEAEMLRRSCQRLVESTFFSTVAVVRPDRDGWFRPLASAGRGSNVLANLHIHTDQREPPSIVGEAWQNQRLRYHNDYCHDPRYAAYHPTFREQGWASSAAIPILRGGALWGLLTIISTEKDVFDEETLRALARISRLLGFGLDELDLRERIEQERKVQSWMARHDALTGLPNRVALLDRIPEAMERALRGDRLLAICMLDLDDFKPVNDRYGHAAGDALLRTLALRLQGVLRKTDFIARMGGDEFALLLEGLSRMDDLEQLLERIDRALQTPTLLPGGIEAHTGGSLGVSIFPFDDGDAEQLLRHADHAMYRAKVGKHQRSHFWEMYRGREEGREEPAPYATLLHSGALVPYFQPIIALASGEVAGFEALARLQQGGLLLTPAHFLTQLSRPDQRELTRQMLSEALALAVEGGRRGRHLEVSVNIGPDLLLDASFIDLVHRVVRQSGVAPAQLTLEILESGEFLNLALARDRIDEIRRLGVRIALDDVGSAYASLLRLREIAVDEVKLDQSFVREIGKRPEDLNFVLNVGGLAQAIGARYVVEGVEDLSILDALGVLAIPYVQGYSIARPMPAQEVWSWIAHYRPRPQPDLPQTLLGAYAAHLQFDAIYRLAPRVVQKLPHLGDHRACRLGRFLREHHLEGTSLAAAHQAYHTALVHGDEAALTRARGALTTAMRELKRGNPTTQNTSLS</sequence>
<dbReference type="PROSITE" id="PS50883">
    <property type="entry name" value="EAL"/>
    <property type="match status" value="1"/>
</dbReference>
<dbReference type="HOGENOM" id="CLU_292158_0_0_6"/>
<dbReference type="PANTHER" id="PTHR33121">
    <property type="entry name" value="CYCLIC DI-GMP PHOSPHODIESTERASE PDEF"/>
    <property type="match status" value="1"/>
</dbReference>
<dbReference type="SUPFAM" id="SSF55073">
    <property type="entry name" value="Nucleotide cyclase"/>
    <property type="match status" value="1"/>
</dbReference>
<dbReference type="RefSeq" id="WP_038471487.1">
    <property type="nucleotide sequence ID" value="NZ_CP005986.1"/>
</dbReference>
<evidence type="ECO:0000256" key="1">
    <source>
        <dbReference type="ARBA" id="ARBA00015125"/>
    </source>
</evidence>
<dbReference type="GO" id="GO:0020037">
    <property type="term" value="F:heme binding"/>
    <property type="evidence" value="ECO:0007669"/>
    <property type="project" value="InterPro"/>
</dbReference>
<evidence type="ECO:0000313" key="5">
    <source>
        <dbReference type="EMBL" id="AIA54172.1"/>
    </source>
</evidence>
<dbReference type="InterPro" id="IPR001633">
    <property type="entry name" value="EAL_dom"/>
</dbReference>
<protein>
    <recommendedName>
        <fullName evidence="1">Diguanylate cyclase DosC</fullName>
    </recommendedName>
    <alternativeName>
        <fullName evidence="2">Direct oxygen-sensing cyclase</fullName>
    </alternativeName>
</protein>
<dbReference type="GO" id="GO:0019825">
    <property type="term" value="F:oxygen binding"/>
    <property type="evidence" value="ECO:0007669"/>
    <property type="project" value="InterPro"/>
</dbReference>
<dbReference type="Pfam" id="PF13185">
    <property type="entry name" value="GAF_2"/>
    <property type="match status" value="2"/>
</dbReference>
<dbReference type="KEGG" id="acz:Acaty_c0282"/>
<evidence type="ECO:0000259" key="4">
    <source>
        <dbReference type="PROSITE" id="PS50887"/>
    </source>
</evidence>
<name>A0A059ZW89_ACICK</name>
<gene>
    <name evidence="5" type="ORF">Acaty_c0282</name>
</gene>
<dbReference type="SUPFAM" id="SSF46458">
    <property type="entry name" value="Globin-like"/>
    <property type="match status" value="1"/>
</dbReference>
<dbReference type="InterPro" id="IPR009050">
    <property type="entry name" value="Globin-like_sf"/>
</dbReference>
<dbReference type="SMART" id="SM00065">
    <property type="entry name" value="GAF"/>
    <property type="match status" value="2"/>
</dbReference>
<dbReference type="GO" id="GO:0071111">
    <property type="term" value="F:cyclic-guanylate-specific phosphodiesterase activity"/>
    <property type="evidence" value="ECO:0007669"/>
    <property type="project" value="InterPro"/>
</dbReference>
<dbReference type="InterPro" id="IPR050706">
    <property type="entry name" value="Cyclic-di-GMP_PDE-like"/>
</dbReference>
<dbReference type="InterPro" id="IPR000160">
    <property type="entry name" value="GGDEF_dom"/>
</dbReference>
<dbReference type="NCBIfam" id="TIGR00254">
    <property type="entry name" value="GGDEF"/>
    <property type="match status" value="1"/>
</dbReference>
<dbReference type="SUPFAM" id="SSF55781">
    <property type="entry name" value="GAF domain-like"/>
    <property type="match status" value="2"/>
</dbReference>
<dbReference type="Proteomes" id="UP000005522">
    <property type="component" value="Chromosome"/>
</dbReference>
<organism evidence="5 6">
    <name type="scientific">Acidithiobacillus caldus (strain ATCC 51756 / DSM 8584 / KU)</name>
    <dbReference type="NCBI Taxonomy" id="637389"/>
    <lineage>
        <taxon>Bacteria</taxon>
        <taxon>Pseudomonadati</taxon>
        <taxon>Pseudomonadota</taxon>
        <taxon>Acidithiobacillia</taxon>
        <taxon>Acidithiobacillales</taxon>
        <taxon>Acidithiobacillaceae</taxon>
        <taxon>Acidithiobacillus</taxon>
    </lineage>
</organism>
<feature type="domain" description="GGDEF" evidence="4">
    <location>
        <begin position="545"/>
        <end position="678"/>
    </location>
</feature>
<dbReference type="SMART" id="SM00052">
    <property type="entry name" value="EAL"/>
    <property type="match status" value="1"/>
</dbReference>
<reference evidence="5 6" key="1">
    <citation type="journal article" date="2009" name="J. Bacteriol.">
        <title>Draft genome sequence of the extremely acidophilic bacterium Acidithiobacillus caldus ATCC 51756 reveals metabolic versatility in the genus Acidithiobacillus.</title>
        <authorList>
            <person name="Valdes J."/>
            <person name="Quatrini R."/>
            <person name="Hallberg K."/>
            <person name="Dopson M."/>
            <person name="Valenzuela P.D."/>
            <person name="Holmes D.S."/>
        </authorList>
    </citation>
    <scope>NUCLEOTIDE SEQUENCE [LARGE SCALE GENOMIC DNA]</scope>
    <source>
        <strain evidence="6">ATCC 51756 / DSM 8584 / KU</strain>
    </source>
</reference>
<dbReference type="PANTHER" id="PTHR33121:SF70">
    <property type="entry name" value="SIGNALING PROTEIN YKOW"/>
    <property type="match status" value="1"/>
</dbReference>
<dbReference type="Gene3D" id="1.10.490.10">
    <property type="entry name" value="Globins"/>
    <property type="match status" value="1"/>
</dbReference>
<accession>A0A059ZW89</accession>
<dbReference type="CDD" id="cd01948">
    <property type="entry name" value="EAL"/>
    <property type="match status" value="1"/>
</dbReference>
<evidence type="ECO:0000256" key="2">
    <source>
        <dbReference type="ARBA" id="ARBA00029839"/>
    </source>
</evidence>
<dbReference type="InterPro" id="IPR003018">
    <property type="entry name" value="GAF"/>
</dbReference>
<dbReference type="AlphaFoldDB" id="A0A059ZW89"/>
<dbReference type="InterPro" id="IPR029016">
    <property type="entry name" value="GAF-like_dom_sf"/>
</dbReference>